<dbReference type="OrthoDB" id="3422781at2"/>
<dbReference type="InterPro" id="IPR012338">
    <property type="entry name" value="Beta-lactam/transpept-like"/>
</dbReference>
<evidence type="ECO:0000313" key="4">
    <source>
        <dbReference type="Proteomes" id="UP000243847"/>
    </source>
</evidence>
<dbReference type="Proteomes" id="UP000243847">
    <property type="component" value="Chromosome sequence1"/>
</dbReference>
<evidence type="ECO:0000313" key="3">
    <source>
        <dbReference type="EMBL" id="BAU99990.1"/>
    </source>
</evidence>
<dbReference type="KEGG" id="amin:AUMI_114480"/>
<dbReference type="Gene3D" id="3.40.710.10">
    <property type="entry name" value="DD-peptidase/beta-lactamase superfamily"/>
    <property type="match status" value="1"/>
</dbReference>
<evidence type="ECO:0000256" key="1">
    <source>
        <dbReference type="SAM" id="MobiDB-lite"/>
    </source>
</evidence>
<evidence type="ECO:0000259" key="2">
    <source>
        <dbReference type="Pfam" id="PF00144"/>
    </source>
</evidence>
<organism evidence="3 4">
    <name type="scientific">Aurantimicrobium minutum</name>
    <dbReference type="NCBI Taxonomy" id="708131"/>
    <lineage>
        <taxon>Bacteria</taxon>
        <taxon>Bacillati</taxon>
        <taxon>Actinomycetota</taxon>
        <taxon>Actinomycetes</taxon>
        <taxon>Micrococcales</taxon>
        <taxon>Microbacteriaceae</taxon>
        <taxon>Aurantimicrobium</taxon>
    </lineage>
</organism>
<dbReference type="SUPFAM" id="SSF56601">
    <property type="entry name" value="beta-lactamase/transpeptidase-like"/>
    <property type="match status" value="1"/>
</dbReference>
<protein>
    <recommendedName>
        <fullName evidence="2">Beta-lactamase-related domain-containing protein</fullName>
    </recommendedName>
</protein>
<feature type="domain" description="Beta-lactamase-related" evidence="2">
    <location>
        <begin position="48"/>
        <end position="409"/>
    </location>
</feature>
<accession>A0A173LYL5</accession>
<dbReference type="AlphaFoldDB" id="A0A173LYL5"/>
<name>A0A173LYL5_9MICO</name>
<dbReference type="Pfam" id="PF00144">
    <property type="entry name" value="Beta-lactamase"/>
    <property type="match status" value="1"/>
</dbReference>
<dbReference type="EMBL" id="AP017457">
    <property type="protein sequence ID" value="BAU99990.1"/>
    <property type="molecule type" value="Genomic_DNA"/>
</dbReference>
<dbReference type="InterPro" id="IPR052907">
    <property type="entry name" value="Beta-lactamase/esterase"/>
</dbReference>
<sequence>MAADSGLGHNGEMAQSSHSTSSFVGHIPQGFVASGFERVAEVFASTLQDQNSGAALAIRVDGHIVVDLWGGIADERDGRVWEASTPSTIFSCTKGLVSILAAHLVSEGLLDYDAQVKTYWPEFGVAGKENTLIRHLLSHRAGLSAPRRDLTFEDVINWETMVQVLQEQEPIWTPGAGWGYHALTHGWLNGEVIRQITGVTVGDYFQEVLAKPLGVEAWIGLPANRIGTPAHLQVVNPESEPTFIPSRTVGGPVSDQFTDQEWMERAMTLGGALAGLVSSDKPDFNDSRIQMAQIPGGGGIATARALASMWSSTVVKTDGLRLLNDDVISLATEVQSEGPAVFSSEIPPHPRWGVGFMLNSHRRSFLTPSSFGHDGAGGQVGFADPVNRVGFGYITNRMELTDDHRAPKLIDALKKVIG</sequence>
<gene>
    <name evidence="3" type="ORF">AUMI_114480</name>
</gene>
<feature type="region of interest" description="Disordered" evidence="1">
    <location>
        <begin position="1"/>
        <end position="21"/>
    </location>
</feature>
<proteinExistence type="predicted"/>
<reference evidence="3 4" key="1">
    <citation type="journal article" date="2016" name="Genome Announc.">
        <title>Complete Genome Sequence of Aurantimicrobium minutum Type Strain KNCT, a Planktonic Ultramicrobacterium Isolated from River Water.</title>
        <authorList>
            <person name="Nakai R."/>
            <person name="Fujisawa T."/>
            <person name="Nakamura Y."/>
            <person name="Nishide H."/>
            <person name="Uchiyama I."/>
            <person name="Baba T."/>
            <person name="Toyoda A."/>
            <person name="Fujiyama A."/>
            <person name="Naganuma T."/>
            <person name="Niki H."/>
        </authorList>
    </citation>
    <scope>NUCLEOTIDE SEQUENCE [LARGE SCALE GENOMIC DNA]</scope>
    <source>
        <strain evidence="3 4">KNC</strain>
    </source>
</reference>
<dbReference type="PANTHER" id="PTHR43319">
    <property type="entry name" value="BETA-LACTAMASE-RELATED"/>
    <property type="match status" value="1"/>
</dbReference>
<dbReference type="InterPro" id="IPR001466">
    <property type="entry name" value="Beta-lactam-related"/>
</dbReference>
<dbReference type="PANTHER" id="PTHR43319:SF3">
    <property type="entry name" value="BETA-LACTAMASE-RELATED DOMAIN-CONTAINING PROTEIN"/>
    <property type="match status" value="1"/>
</dbReference>